<dbReference type="OrthoDB" id="8456421at2"/>
<dbReference type="Proteomes" id="UP000027746">
    <property type="component" value="Unassembled WGS sequence"/>
</dbReference>
<accession>A0A073J7S0</accession>
<comment type="caution">
    <text evidence="2">The sequence shown here is derived from an EMBL/GenBank/DDBJ whole genome shotgun (WGS) entry which is preliminary data.</text>
</comment>
<reference evidence="2 3" key="1">
    <citation type="submission" date="2014-01" db="EMBL/GenBank/DDBJ databases">
        <title>Sulfitobacter sp. H3 (MCCC 1A00686) Genome Sequencing.</title>
        <authorList>
            <person name="Lai Q."/>
            <person name="Hong Z."/>
        </authorList>
    </citation>
    <scope>NUCLEOTIDE SEQUENCE [LARGE SCALE GENOMIC DNA]</scope>
    <source>
        <strain evidence="2 3">H3</strain>
    </source>
</reference>
<keyword evidence="3" id="KW-1185">Reference proteome</keyword>
<organism evidence="2 3">
    <name type="scientific">Pseudosulfitobacter pseudonitzschiae</name>
    <dbReference type="NCBI Taxonomy" id="1402135"/>
    <lineage>
        <taxon>Bacteria</taxon>
        <taxon>Pseudomonadati</taxon>
        <taxon>Pseudomonadota</taxon>
        <taxon>Alphaproteobacteria</taxon>
        <taxon>Rhodobacterales</taxon>
        <taxon>Roseobacteraceae</taxon>
        <taxon>Pseudosulfitobacter</taxon>
    </lineage>
</organism>
<evidence type="ECO:0008006" key="4">
    <source>
        <dbReference type="Google" id="ProtNLM"/>
    </source>
</evidence>
<evidence type="ECO:0000313" key="2">
    <source>
        <dbReference type="EMBL" id="KEJ93767.1"/>
    </source>
</evidence>
<gene>
    <name evidence="2" type="ORF">SUH3_13060</name>
</gene>
<dbReference type="AlphaFoldDB" id="A0A073J7S0"/>
<dbReference type="RefSeq" id="WP_037931655.1">
    <property type="nucleotide sequence ID" value="NZ_CP054605.1"/>
</dbReference>
<protein>
    <recommendedName>
        <fullName evidence="4">GIY-YIG nuclease family protein</fullName>
    </recommendedName>
</protein>
<sequence length="272" mass="30890">MLNNHKQFLAWRRQVFVRNPHRDLNALYTGLKQRSGVYLIGCAEEIVYIGQSWDLTERPIDSLGRFYHRVSDVSLPWSLALAPCPPDEMHERESTAIRSFAPKFNTSIPSIPASEGRMPEIIGYAAVFQDQLSAGGAFDEKNLRRQMERAAENPSPPWRQGKQRRKTGKREPRPELQPLDPPTQLTGDSLREAWQRYGVPSDGALIYPINLCDDGSVVTRDGEIIGTWSMDQYEAPSFTPDDAIIPLFEAPLVGLLCMRIREWHESKTGEKL</sequence>
<dbReference type="GeneID" id="68872479"/>
<name>A0A073J7S0_9RHOB</name>
<feature type="region of interest" description="Disordered" evidence="1">
    <location>
        <begin position="147"/>
        <end position="186"/>
    </location>
</feature>
<proteinExistence type="predicted"/>
<evidence type="ECO:0000313" key="3">
    <source>
        <dbReference type="Proteomes" id="UP000027746"/>
    </source>
</evidence>
<dbReference type="EMBL" id="JAMD01000028">
    <property type="protein sequence ID" value="KEJ93767.1"/>
    <property type="molecule type" value="Genomic_DNA"/>
</dbReference>
<evidence type="ECO:0000256" key="1">
    <source>
        <dbReference type="SAM" id="MobiDB-lite"/>
    </source>
</evidence>